<dbReference type="InterPro" id="IPR001242">
    <property type="entry name" value="Condensation_dom"/>
</dbReference>
<dbReference type="Pfam" id="PF00550">
    <property type="entry name" value="PP-binding"/>
    <property type="match status" value="1"/>
</dbReference>
<dbReference type="Gene3D" id="3.40.50.1820">
    <property type="entry name" value="alpha/beta hydrolase"/>
    <property type="match status" value="1"/>
</dbReference>
<dbReference type="Pfam" id="PF00668">
    <property type="entry name" value="Condensation"/>
    <property type="match status" value="1"/>
</dbReference>
<dbReference type="InterPro" id="IPR029058">
    <property type="entry name" value="AB_hydrolase_fold"/>
</dbReference>
<feature type="region of interest" description="Disordered" evidence="4">
    <location>
        <begin position="959"/>
        <end position="978"/>
    </location>
</feature>
<dbReference type="InterPro" id="IPR023213">
    <property type="entry name" value="CAT-like_dom_sf"/>
</dbReference>
<feature type="domain" description="Carrier" evidence="5">
    <location>
        <begin position="981"/>
        <end position="1058"/>
    </location>
</feature>
<reference evidence="7" key="1">
    <citation type="journal article" date="2019" name="Int. J. Syst. Evol. Microbiol.">
        <title>The Global Catalogue of Microorganisms (GCM) 10K type strain sequencing project: providing services to taxonomists for standard genome sequencing and annotation.</title>
        <authorList>
            <consortium name="The Broad Institute Genomics Platform"/>
            <consortium name="The Broad Institute Genome Sequencing Center for Infectious Disease"/>
            <person name="Wu L."/>
            <person name="Ma J."/>
        </authorList>
    </citation>
    <scope>NUCLEOTIDE SEQUENCE [LARGE SCALE GENOMIC DNA]</scope>
    <source>
        <strain evidence="7">JCM 18081</strain>
    </source>
</reference>
<dbReference type="Gene3D" id="3.30.559.30">
    <property type="entry name" value="Nonribosomal peptide synthetase, condensation domain"/>
    <property type="match status" value="1"/>
</dbReference>
<proteinExistence type="predicted"/>
<dbReference type="InterPro" id="IPR020845">
    <property type="entry name" value="AMP-binding_CS"/>
</dbReference>
<dbReference type="InterPro" id="IPR010071">
    <property type="entry name" value="AA_adenyl_dom"/>
</dbReference>
<dbReference type="InterPro" id="IPR020806">
    <property type="entry name" value="PKS_PP-bd"/>
</dbReference>
<dbReference type="InterPro" id="IPR036736">
    <property type="entry name" value="ACP-like_sf"/>
</dbReference>
<dbReference type="PANTHER" id="PTHR45527:SF1">
    <property type="entry name" value="FATTY ACID SYNTHASE"/>
    <property type="match status" value="1"/>
</dbReference>
<dbReference type="Pfam" id="PF00975">
    <property type="entry name" value="Thioesterase"/>
    <property type="match status" value="1"/>
</dbReference>
<dbReference type="SMART" id="SM00824">
    <property type="entry name" value="PKS_TE"/>
    <property type="match status" value="1"/>
</dbReference>
<dbReference type="SUPFAM" id="SSF52777">
    <property type="entry name" value="CoA-dependent acyltransferases"/>
    <property type="match status" value="2"/>
</dbReference>
<gene>
    <name evidence="6" type="ORF">GCM10023220_47750</name>
</gene>
<keyword evidence="2" id="KW-0596">Phosphopantetheine</keyword>
<name>A0ABP9CK77_9ACTN</name>
<dbReference type="InterPro" id="IPR045851">
    <property type="entry name" value="AMP-bd_C_sf"/>
</dbReference>
<dbReference type="InterPro" id="IPR006162">
    <property type="entry name" value="Ppantetheine_attach_site"/>
</dbReference>
<keyword evidence="3" id="KW-0597">Phosphoprotein</keyword>
<dbReference type="PROSITE" id="PS00455">
    <property type="entry name" value="AMP_BINDING"/>
    <property type="match status" value="1"/>
</dbReference>
<evidence type="ECO:0000256" key="3">
    <source>
        <dbReference type="ARBA" id="ARBA00022553"/>
    </source>
</evidence>
<dbReference type="PANTHER" id="PTHR45527">
    <property type="entry name" value="NONRIBOSOMAL PEPTIDE SYNTHETASE"/>
    <property type="match status" value="1"/>
</dbReference>
<comment type="caution">
    <text evidence="6">The sequence shown here is derived from an EMBL/GenBank/DDBJ whole genome shotgun (WGS) entry which is preliminary data.</text>
</comment>
<dbReference type="Gene3D" id="3.30.300.30">
    <property type="match status" value="1"/>
</dbReference>
<evidence type="ECO:0000256" key="1">
    <source>
        <dbReference type="ARBA" id="ARBA00001957"/>
    </source>
</evidence>
<dbReference type="Pfam" id="PF00501">
    <property type="entry name" value="AMP-binding"/>
    <property type="match status" value="1"/>
</dbReference>
<dbReference type="CDD" id="cd05930">
    <property type="entry name" value="A_NRPS"/>
    <property type="match status" value="1"/>
</dbReference>
<dbReference type="SUPFAM" id="SSF47336">
    <property type="entry name" value="ACP-like"/>
    <property type="match status" value="1"/>
</dbReference>
<dbReference type="SUPFAM" id="SSF53474">
    <property type="entry name" value="alpha/beta-Hydrolases"/>
    <property type="match status" value="1"/>
</dbReference>
<dbReference type="InterPro" id="IPR001031">
    <property type="entry name" value="Thioesterase"/>
</dbReference>
<sequence>MTAPVGERASVVQQGMWLASRLAPGSPAFTVSTASRLTGPLDLAALRAALREIIARHEILRTRFVERDGRLLAEAVPDVTVPLDVLDLSSRPRQAAVRAARLRVEARAAEPFDMTRPPLLRAGAVRLAPEEHLVHLDLHHAVCDGWSLRLLLGEIEEVYAGLTGADAGRPAVPSRPGYWEYLHGGGAAPDGAGAADLDFWREHLAGVRPLELPGRSVAGPRGAGAPGGQVRFTLDGELLARVDALAQRLCTTRFVVLLSAFQALLGVLCDSRDVPVGTTVSQRDGADAERVVGPLFNTVVLRGDLGGDPRFAELVERNADRFLDVLEHRYAPFETVLRELRRTSAVSAPNPLFNVLFEVDYEAPEALRPAGTRAEPWPFAFTTPKSDLDLALAPYGTGLRGTLTYRTSACDARTAGSVGERLGVLLDAVTDEARGGSRLRLHELPVLTADEPARLEALADGGPGELPDACLHELFERQVRRAPDAVAVREAGPDGPGAELTYAELDARADRIARALTARGVGPETRVAVHLHRSADLVAALLGVGKAGGAYVPLDPAFPLARLRHLVADSGAAVVLTEPGLAAAAANLGAPVMSVREEAPPGTVRALAPARPHHLCYVIYTSGSTGRPKGVLVEHRGLVNFLMWCVRRYVGDRTGGAPLFSSIAFDMIVPNLFAPLLTGQPVTVVPETVSPAGLGEVLHAAGPFAFVKLTPGHLELLTGSLAPRQARSLAGLLVVGADAFPRAALAAWRRLDPHTPVLNEYGPTEASVANSVHEVGEDDGDGPGELPIGLPVPRTTLRVLNAALNRVPPGVTGEIYIGGDCVVRGYRGLPALTASRFVPDPYGPPGARMYRTGDLGRWNADGEAEFLGRVDHQVKIRGHRVEPAEVESAMAGHPAVRRAVVVPSRTPSGRLALAAYAVPRSARRPTAELRAYLGEALPPYLVPAAITWLDALPLNENGKTDRAALPPPAWRSEDPAGRAGRPLGGTAGELAVIWSELLGLPASGIGADDDFFALGGDSLLVLALLERLRARYDRRVPFEEVLRSPTVSALADLIDAPDPAARAGAGPGAGAARGSLGRIQGGAGDAPALVLVHPVGGTVFCYRHLVAELPPSQPVYGLTLASMLDGGDVSRDGDGDGEDGLAPMCARYAREVSGAVAAPVVVAGWSAGAPVALETARQLSARGHEVAGLVLLDPCAPDDAEGWRRQERELAGMSDRLRRSEGARREEVFRSIVRSELVAMMGVDPASCRSADRFPQEVLRVWQRQCARLAAHRPGRYRGDLCLVTSADDAHSARWEALVTGTVTRTGVGGGHVGMLRPPYAGAVARAVGALLPGAGAGGQRS</sequence>
<evidence type="ECO:0000313" key="7">
    <source>
        <dbReference type="Proteomes" id="UP001501265"/>
    </source>
</evidence>
<dbReference type="InterPro" id="IPR000873">
    <property type="entry name" value="AMP-dep_synth/lig_dom"/>
</dbReference>
<dbReference type="NCBIfam" id="TIGR01733">
    <property type="entry name" value="AA-adenyl-dom"/>
    <property type="match status" value="1"/>
</dbReference>
<dbReference type="PROSITE" id="PS50075">
    <property type="entry name" value="CARRIER"/>
    <property type="match status" value="1"/>
</dbReference>
<evidence type="ECO:0000259" key="5">
    <source>
        <dbReference type="PROSITE" id="PS50075"/>
    </source>
</evidence>
<dbReference type="InterPro" id="IPR020802">
    <property type="entry name" value="TesA-like"/>
</dbReference>
<dbReference type="InterPro" id="IPR025110">
    <property type="entry name" value="AMP-bd_C"/>
</dbReference>
<keyword evidence="7" id="KW-1185">Reference proteome</keyword>
<dbReference type="Gene3D" id="1.10.1200.10">
    <property type="entry name" value="ACP-like"/>
    <property type="match status" value="1"/>
</dbReference>
<accession>A0ABP9CK77</accession>
<dbReference type="CDD" id="cd19531">
    <property type="entry name" value="LCL_NRPS-like"/>
    <property type="match status" value="1"/>
</dbReference>
<comment type="cofactor">
    <cofactor evidence="1">
        <name>pantetheine 4'-phosphate</name>
        <dbReference type="ChEBI" id="CHEBI:47942"/>
    </cofactor>
</comment>
<dbReference type="SUPFAM" id="SSF56801">
    <property type="entry name" value="Acetyl-CoA synthetase-like"/>
    <property type="match status" value="1"/>
</dbReference>
<dbReference type="Proteomes" id="UP001501265">
    <property type="component" value="Unassembled WGS sequence"/>
</dbReference>
<dbReference type="PROSITE" id="PS00012">
    <property type="entry name" value="PHOSPHOPANTETHEINE"/>
    <property type="match status" value="1"/>
</dbReference>
<dbReference type="Gene3D" id="3.30.559.10">
    <property type="entry name" value="Chloramphenicol acetyltransferase-like domain"/>
    <property type="match status" value="1"/>
</dbReference>
<dbReference type="SMART" id="SM00823">
    <property type="entry name" value="PKS_PP"/>
    <property type="match status" value="1"/>
</dbReference>
<evidence type="ECO:0000256" key="4">
    <source>
        <dbReference type="SAM" id="MobiDB-lite"/>
    </source>
</evidence>
<organism evidence="6 7">
    <name type="scientific">Streptomyces ziwulingensis</name>
    <dbReference type="NCBI Taxonomy" id="1045501"/>
    <lineage>
        <taxon>Bacteria</taxon>
        <taxon>Bacillati</taxon>
        <taxon>Actinomycetota</taxon>
        <taxon>Actinomycetes</taxon>
        <taxon>Kitasatosporales</taxon>
        <taxon>Streptomycetaceae</taxon>
        <taxon>Streptomyces</taxon>
    </lineage>
</organism>
<dbReference type="RefSeq" id="WP_345622126.1">
    <property type="nucleotide sequence ID" value="NZ_BAABIG010000052.1"/>
</dbReference>
<dbReference type="Gene3D" id="2.30.38.10">
    <property type="entry name" value="Luciferase, Domain 3"/>
    <property type="match status" value="1"/>
</dbReference>
<dbReference type="InterPro" id="IPR009081">
    <property type="entry name" value="PP-bd_ACP"/>
</dbReference>
<dbReference type="EMBL" id="BAABIG010000052">
    <property type="protein sequence ID" value="GAA4811276.1"/>
    <property type="molecule type" value="Genomic_DNA"/>
</dbReference>
<dbReference type="Pfam" id="PF13193">
    <property type="entry name" value="AMP-binding_C"/>
    <property type="match status" value="1"/>
</dbReference>
<protein>
    <recommendedName>
        <fullName evidence="5">Carrier domain-containing protein</fullName>
    </recommendedName>
</protein>
<dbReference type="Gene3D" id="3.40.50.980">
    <property type="match status" value="2"/>
</dbReference>
<evidence type="ECO:0000256" key="2">
    <source>
        <dbReference type="ARBA" id="ARBA00022450"/>
    </source>
</evidence>
<evidence type="ECO:0000313" key="6">
    <source>
        <dbReference type="EMBL" id="GAA4811276.1"/>
    </source>
</evidence>